<dbReference type="RefSeq" id="WP_168629266.1">
    <property type="nucleotide sequence ID" value="NZ_BONL01000040.1"/>
</dbReference>
<feature type="transmembrane region" description="Helical" evidence="2">
    <location>
        <begin position="20"/>
        <end position="41"/>
    </location>
</feature>
<dbReference type="GO" id="GO:0016787">
    <property type="term" value="F:hydrolase activity"/>
    <property type="evidence" value="ECO:0007669"/>
    <property type="project" value="InterPro"/>
</dbReference>
<protein>
    <submittedName>
        <fullName evidence="4">Metallophosphoesterase</fullName>
    </submittedName>
</protein>
<dbReference type="SUPFAM" id="SSF56300">
    <property type="entry name" value="Metallo-dependent phosphatases"/>
    <property type="match status" value="1"/>
</dbReference>
<keyword evidence="2" id="KW-1133">Transmembrane helix</keyword>
<evidence type="ECO:0000256" key="1">
    <source>
        <dbReference type="SAM" id="MobiDB-lite"/>
    </source>
</evidence>
<evidence type="ECO:0000259" key="3">
    <source>
        <dbReference type="Pfam" id="PF00149"/>
    </source>
</evidence>
<dbReference type="Gene3D" id="3.60.21.10">
    <property type="match status" value="1"/>
</dbReference>
<sequence>MSENSAPAPGHSRVAARIGWTAGVLVAVLIALVFGVTTASARLSFGPHEAQYDVTTDAEITLDLGPLGALELDSPLPLGLGARVTVQEIPENVDALDDIDTLQQLSDDAASYLQFFTGPQATIEDAARALVVDALRRAALALLVIGAVVLAARSLLGRPRRTELASGVRRNYGTVLSVTATVLVFALALTVSTVRERRAQAQATPVSTVFDDTPLEGARVTGRLGGIINTYGGLLVDAYRENEDFYAEADDALVAAWQEWSATAEAEADPSDEPTALDDGEQVEATAGATPTVTASGEPSPSTSEDAEPITLLLISDLHCNVGMAPLITSMVELSGAQIVLDAGDTTMNGTSVEQYCVTTFARAIPSGVDLITAPGNHDSSDTTAQYARAGATVLDGGVIDVRGIRILGDRDPKATRLIIEQQQDESYSAVGRRLSEVACEDPDGVDLVLFHNPRAVTTMLADGCVPALLSGHMHTRTDPEQVEQGIRYISSSTAGAQENEPRIGPLRGTAEMTLLRFDPQTRSILDWQLIEIGTDASATVHDRTAWPQIEDLPEDDEDDDAPAPSASPSAAE</sequence>
<organism evidence="4 5">
    <name type="scientific">Cellulomonas denverensis</name>
    <dbReference type="NCBI Taxonomy" id="264297"/>
    <lineage>
        <taxon>Bacteria</taxon>
        <taxon>Bacillati</taxon>
        <taxon>Actinomycetota</taxon>
        <taxon>Actinomycetes</taxon>
        <taxon>Micrococcales</taxon>
        <taxon>Cellulomonadaceae</taxon>
        <taxon>Cellulomonas</taxon>
    </lineage>
</organism>
<dbReference type="Proteomes" id="UP000581206">
    <property type="component" value="Unassembled WGS sequence"/>
</dbReference>
<dbReference type="InterPro" id="IPR004843">
    <property type="entry name" value="Calcineurin-like_PHP"/>
</dbReference>
<evidence type="ECO:0000256" key="2">
    <source>
        <dbReference type="SAM" id="Phobius"/>
    </source>
</evidence>
<gene>
    <name evidence="4" type="ORF">HGA03_05720</name>
</gene>
<proteinExistence type="predicted"/>
<dbReference type="InterPro" id="IPR029052">
    <property type="entry name" value="Metallo-depent_PP-like"/>
</dbReference>
<comment type="caution">
    <text evidence="4">The sequence shown here is derived from an EMBL/GenBank/DDBJ whole genome shotgun (WGS) entry which is preliminary data.</text>
</comment>
<accession>A0A7X6QYI8</accession>
<keyword evidence="2" id="KW-0472">Membrane</keyword>
<feature type="transmembrane region" description="Helical" evidence="2">
    <location>
        <begin position="176"/>
        <end position="194"/>
    </location>
</feature>
<dbReference type="EMBL" id="JAAXOX010000002">
    <property type="protein sequence ID" value="NKY22163.1"/>
    <property type="molecule type" value="Genomic_DNA"/>
</dbReference>
<feature type="compositionally biased region" description="Low complexity" evidence="1">
    <location>
        <begin position="563"/>
        <end position="573"/>
    </location>
</feature>
<feature type="domain" description="Calcineurin-like phosphoesterase" evidence="3">
    <location>
        <begin position="311"/>
        <end position="476"/>
    </location>
</feature>
<name>A0A7X6QYI8_9CELL</name>
<reference evidence="4 5" key="1">
    <citation type="submission" date="2020-04" db="EMBL/GenBank/DDBJ databases">
        <title>MicrobeNet Type strains.</title>
        <authorList>
            <person name="Nicholson A.C."/>
        </authorList>
    </citation>
    <scope>NUCLEOTIDE SEQUENCE [LARGE SCALE GENOMIC DNA]</scope>
    <source>
        <strain evidence="4 5">ATCC BAA-788</strain>
    </source>
</reference>
<feature type="compositionally biased region" description="Acidic residues" evidence="1">
    <location>
        <begin position="552"/>
        <end position="562"/>
    </location>
</feature>
<keyword evidence="5" id="KW-1185">Reference proteome</keyword>
<keyword evidence="2" id="KW-0812">Transmembrane</keyword>
<dbReference type="Pfam" id="PF00149">
    <property type="entry name" value="Metallophos"/>
    <property type="match status" value="1"/>
</dbReference>
<feature type="transmembrane region" description="Helical" evidence="2">
    <location>
        <begin position="138"/>
        <end position="156"/>
    </location>
</feature>
<feature type="region of interest" description="Disordered" evidence="1">
    <location>
        <begin position="542"/>
        <end position="573"/>
    </location>
</feature>
<evidence type="ECO:0000313" key="5">
    <source>
        <dbReference type="Proteomes" id="UP000581206"/>
    </source>
</evidence>
<evidence type="ECO:0000313" key="4">
    <source>
        <dbReference type="EMBL" id="NKY22163.1"/>
    </source>
</evidence>
<dbReference type="AlphaFoldDB" id="A0A7X6QYI8"/>